<dbReference type="InterPro" id="IPR004360">
    <property type="entry name" value="Glyas_Fos-R_dOase_dom"/>
</dbReference>
<comment type="caution">
    <text evidence="2">The sequence shown here is derived from an EMBL/GenBank/DDBJ whole genome shotgun (WGS) entry which is preliminary data.</text>
</comment>
<keyword evidence="3" id="KW-1185">Reference proteome</keyword>
<reference evidence="2 3" key="1">
    <citation type="submission" date="2019-07" db="EMBL/GenBank/DDBJ databases">
        <title>Whole genome shotgun sequence of Reyranella soli NBRC 108950.</title>
        <authorList>
            <person name="Hosoyama A."/>
            <person name="Uohara A."/>
            <person name="Ohji S."/>
            <person name="Ichikawa N."/>
        </authorList>
    </citation>
    <scope>NUCLEOTIDE SEQUENCE [LARGE SCALE GENOMIC DNA]</scope>
    <source>
        <strain evidence="2 3">NBRC 108950</strain>
    </source>
</reference>
<dbReference type="AlphaFoldDB" id="A0A512NL11"/>
<accession>A0A512NL11</accession>
<dbReference type="Proteomes" id="UP000321058">
    <property type="component" value="Unassembled WGS sequence"/>
</dbReference>
<dbReference type="PANTHER" id="PTHR43279">
    <property type="entry name" value="CATECHOL-2,3-DIOXYGENASE"/>
    <property type="match status" value="1"/>
</dbReference>
<dbReference type="SUPFAM" id="SSF54593">
    <property type="entry name" value="Glyoxalase/Bleomycin resistance protein/Dihydroxybiphenyl dioxygenase"/>
    <property type="match status" value="1"/>
</dbReference>
<dbReference type="PROSITE" id="PS51819">
    <property type="entry name" value="VOC"/>
    <property type="match status" value="1"/>
</dbReference>
<organism evidence="2 3">
    <name type="scientific">Reyranella soli</name>
    <dbReference type="NCBI Taxonomy" id="1230389"/>
    <lineage>
        <taxon>Bacteria</taxon>
        <taxon>Pseudomonadati</taxon>
        <taxon>Pseudomonadota</taxon>
        <taxon>Alphaproteobacteria</taxon>
        <taxon>Hyphomicrobiales</taxon>
        <taxon>Reyranellaceae</taxon>
        <taxon>Reyranella</taxon>
    </lineage>
</organism>
<dbReference type="PANTHER" id="PTHR43279:SF1">
    <property type="entry name" value="CATECHOL-2,3-DIOXYGENASE"/>
    <property type="match status" value="1"/>
</dbReference>
<evidence type="ECO:0000313" key="2">
    <source>
        <dbReference type="EMBL" id="GEP59637.1"/>
    </source>
</evidence>
<dbReference type="RefSeq" id="WP_147155013.1">
    <property type="nucleotide sequence ID" value="NZ_BKAJ01000135.1"/>
</dbReference>
<dbReference type="OrthoDB" id="9803142at2"/>
<feature type="domain" description="VOC" evidence="1">
    <location>
        <begin position="9"/>
        <end position="146"/>
    </location>
</feature>
<name>A0A512NL11_9HYPH</name>
<dbReference type="InterPro" id="IPR037523">
    <property type="entry name" value="VOC_core"/>
</dbReference>
<protein>
    <recommendedName>
        <fullName evidence="1">VOC domain-containing protein</fullName>
    </recommendedName>
</protein>
<evidence type="ECO:0000313" key="3">
    <source>
        <dbReference type="Proteomes" id="UP000321058"/>
    </source>
</evidence>
<dbReference type="Gene3D" id="3.10.180.10">
    <property type="entry name" value="2,3-Dihydroxybiphenyl 1,2-Dioxygenase, domain 1"/>
    <property type="match status" value="1"/>
</dbReference>
<gene>
    <name evidence="2" type="ORF">RSO01_68030</name>
</gene>
<dbReference type="InterPro" id="IPR029068">
    <property type="entry name" value="Glyas_Bleomycin-R_OHBP_Dase"/>
</dbReference>
<sequence>MDKPVTPRGVNHLVLNVRDIEESHLFWTEVVGFKQVGQLTPTKDRPNPPKMRFYSGVREDGTSHHHDVALVENRDLPKPPENWSMFGMPCAVNHIAITMPSREAWLEHLEYLQKKGVKFDRRVEHGMTHSLYIHDPNGYGVEFVYDLPKEVWKDDINAALNYVKVLPTEGAEALDDRTDGIPHFKTPAPAE</sequence>
<dbReference type="Pfam" id="PF00903">
    <property type="entry name" value="Glyoxalase"/>
    <property type="match status" value="1"/>
</dbReference>
<evidence type="ECO:0000259" key="1">
    <source>
        <dbReference type="PROSITE" id="PS51819"/>
    </source>
</evidence>
<proteinExistence type="predicted"/>
<dbReference type="EMBL" id="BKAJ01000135">
    <property type="protein sequence ID" value="GEP59637.1"/>
    <property type="molecule type" value="Genomic_DNA"/>
</dbReference>